<evidence type="ECO:0000256" key="3">
    <source>
        <dbReference type="ARBA" id="ARBA00001947"/>
    </source>
</evidence>
<accession>A0A0R2NJ79</accession>
<evidence type="ECO:0000256" key="4">
    <source>
        <dbReference type="ARBA" id="ARBA00008236"/>
    </source>
</evidence>
<comment type="cofactor">
    <cofactor evidence="2">
        <name>Mg(2+)</name>
        <dbReference type="ChEBI" id="CHEBI:18420"/>
    </cofactor>
</comment>
<dbReference type="SUPFAM" id="SSF144052">
    <property type="entry name" value="Thermophilic metalloprotease-like"/>
    <property type="match status" value="1"/>
</dbReference>
<gene>
    <name evidence="10" type="ORF">IV88_GL000876</name>
</gene>
<protein>
    <submittedName>
        <fullName evidence="10">PepS aminopeptidase</fullName>
    </submittedName>
</protein>
<comment type="similarity">
    <text evidence="4">Belongs to the peptidase M29 family.</text>
</comment>
<keyword evidence="11" id="KW-1185">Reference proteome</keyword>
<dbReference type="PANTHER" id="PTHR34448">
    <property type="entry name" value="AMINOPEPTIDASE"/>
    <property type="match status" value="1"/>
</dbReference>
<dbReference type="OrthoDB" id="9803993at2"/>
<dbReference type="InterPro" id="IPR000787">
    <property type="entry name" value="Peptidase_M29"/>
</dbReference>
<keyword evidence="8" id="KW-0378">Hydrolase</keyword>
<dbReference type="AlphaFoldDB" id="A0A0R2NJ79"/>
<dbReference type="EMBL" id="JQCQ01000027">
    <property type="protein sequence ID" value="KRO23763.1"/>
    <property type="molecule type" value="Genomic_DNA"/>
</dbReference>
<dbReference type="InterPro" id="IPR052170">
    <property type="entry name" value="M29_Exopeptidase"/>
</dbReference>
<dbReference type="Pfam" id="PF02073">
    <property type="entry name" value="Peptidase_M29"/>
    <property type="match status" value="1"/>
</dbReference>
<evidence type="ECO:0000256" key="9">
    <source>
        <dbReference type="ARBA" id="ARBA00023049"/>
    </source>
</evidence>
<sequence length="411" mass="45560">MTFNLNKNLEKYADLITHVGVNIQPGQSVILYASITQKKLANLITASAYKLGAAEVLLEWDDSFTTKQFLQNAPLDKLKDTPNYIKQKWQELANQRYSRISLISDDPNALSEVPTERVAAFQSAQGTARRPIMQVTTNNDISWLVVAAADTDWAKRVFPNLHGEEAVNCLWEQIFKTTLVDQDDPIKAWQDKVQDLSQHADWLNKQRFDALKYSAPGTDLTVGLPVGHIWEAADSKDSSGNTFVANIPTEEVFTAPDNRRINGVVSSTRPLGYNGTIIENMKITFENGRVTDATAETGSDVLQHLLETDSGAKSLGEVSLVPDNSPISQSNIVFFNTLFDENASDHMAFGEAYPFTIEGGTKWDAETLMNHGMNVSQTHVDFMIGSNKMNIDGIKSDGSIIPIFRNGNWAK</sequence>
<evidence type="ECO:0000256" key="1">
    <source>
        <dbReference type="ARBA" id="ARBA00001941"/>
    </source>
</evidence>
<dbReference type="PANTHER" id="PTHR34448:SF3">
    <property type="entry name" value="AMINOPEPTIDASE AMPS"/>
    <property type="match status" value="1"/>
</dbReference>
<comment type="cofactor">
    <cofactor evidence="3">
        <name>Zn(2+)</name>
        <dbReference type="ChEBI" id="CHEBI:29105"/>
    </cofactor>
</comment>
<dbReference type="Proteomes" id="UP000051249">
    <property type="component" value="Unassembled WGS sequence"/>
</dbReference>
<dbReference type="PATRIC" id="fig|480391.4.peg.888"/>
<organism evidence="10 11">
    <name type="scientific">Pediococcus argentinicus</name>
    <dbReference type="NCBI Taxonomy" id="480391"/>
    <lineage>
        <taxon>Bacteria</taxon>
        <taxon>Bacillati</taxon>
        <taxon>Bacillota</taxon>
        <taxon>Bacilli</taxon>
        <taxon>Lactobacillales</taxon>
        <taxon>Lactobacillaceae</taxon>
        <taxon>Pediococcus</taxon>
    </lineage>
</organism>
<evidence type="ECO:0000256" key="7">
    <source>
        <dbReference type="ARBA" id="ARBA00022723"/>
    </source>
</evidence>
<dbReference type="GO" id="GO:0046872">
    <property type="term" value="F:metal ion binding"/>
    <property type="evidence" value="ECO:0007669"/>
    <property type="project" value="UniProtKB-KW"/>
</dbReference>
<evidence type="ECO:0000313" key="10">
    <source>
        <dbReference type="EMBL" id="KRO23763.1"/>
    </source>
</evidence>
<dbReference type="InterPro" id="IPR035097">
    <property type="entry name" value="M29_N-terminal"/>
</dbReference>
<keyword evidence="6" id="KW-0645">Protease</keyword>
<dbReference type="GO" id="GO:0008237">
    <property type="term" value="F:metallopeptidase activity"/>
    <property type="evidence" value="ECO:0007669"/>
    <property type="project" value="UniProtKB-KW"/>
</dbReference>
<dbReference type="GO" id="GO:0004177">
    <property type="term" value="F:aminopeptidase activity"/>
    <property type="evidence" value="ECO:0007669"/>
    <property type="project" value="UniProtKB-KW"/>
</dbReference>
<comment type="cofactor">
    <cofactor evidence="1">
        <name>Co(2+)</name>
        <dbReference type="ChEBI" id="CHEBI:48828"/>
    </cofactor>
</comment>
<evidence type="ECO:0000256" key="5">
    <source>
        <dbReference type="ARBA" id="ARBA00022438"/>
    </source>
</evidence>
<evidence type="ECO:0000256" key="8">
    <source>
        <dbReference type="ARBA" id="ARBA00022801"/>
    </source>
</evidence>
<keyword evidence="9" id="KW-0482">Metalloprotease</keyword>
<dbReference type="PRINTS" id="PR00919">
    <property type="entry name" value="THERMOPTASE"/>
</dbReference>
<dbReference type="RefSeq" id="WP_057800053.1">
    <property type="nucleotide sequence ID" value="NZ_BJZZ01000026.1"/>
</dbReference>
<keyword evidence="7" id="KW-0479">Metal-binding</keyword>
<dbReference type="GO" id="GO:0006508">
    <property type="term" value="P:proteolysis"/>
    <property type="evidence" value="ECO:0007669"/>
    <property type="project" value="UniProtKB-KW"/>
</dbReference>
<evidence type="ECO:0000256" key="2">
    <source>
        <dbReference type="ARBA" id="ARBA00001946"/>
    </source>
</evidence>
<name>A0A0R2NJ79_9LACO</name>
<evidence type="ECO:0000313" key="11">
    <source>
        <dbReference type="Proteomes" id="UP000051249"/>
    </source>
</evidence>
<evidence type="ECO:0000256" key="6">
    <source>
        <dbReference type="ARBA" id="ARBA00022670"/>
    </source>
</evidence>
<proteinExistence type="inferred from homology"/>
<comment type="caution">
    <text evidence="10">The sequence shown here is derived from an EMBL/GenBank/DDBJ whole genome shotgun (WGS) entry which is preliminary data.</text>
</comment>
<keyword evidence="5 10" id="KW-0031">Aminopeptidase</keyword>
<reference evidence="10 11" key="1">
    <citation type="journal article" date="2015" name="Genome Announc.">
        <title>Expanding the biotechnology potential of lactobacilli through comparative genomics of 213 strains and associated genera.</title>
        <authorList>
            <person name="Sun Z."/>
            <person name="Harris H.M."/>
            <person name="McCann A."/>
            <person name="Guo C."/>
            <person name="Argimon S."/>
            <person name="Zhang W."/>
            <person name="Yang X."/>
            <person name="Jeffery I.B."/>
            <person name="Cooney J.C."/>
            <person name="Kagawa T.F."/>
            <person name="Liu W."/>
            <person name="Song Y."/>
            <person name="Salvetti E."/>
            <person name="Wrobel A."/>
            <person name="Rasinkangas P."/>
            <person name="Parkhill J."/>
            <person name="Rea M.C."/>
            <person name="O'Sullivan O."/>
            <person name="Ritari J."/>
            <person name="Douillard F.P."/>
            <person name="Paul Ross R."/>
            <person name="Yang R."/>
            <person name="Briner A.E."/>
            <person name="Felis G.E."/>
            <person name="de Vos W.M."/>
            <person name="Barrangou R."/>
            <person name="Klaenhammer T.R."/>
            <person name="Caufield P.W."/>
            <person name="Cui Y."/>
            <person name="Zhang H."/>
            <person name="O'Toole P.W."/>
        </authorList>
    </citation>
    <scope>NUCLEOTIDE SEQUENCE [LARGE SCALE GENOMIC DNA]</scope>
    <source>
        <strain evidence="10 11">DSM 23026</strain>
    </source>
</reference>
<dbReference type="Gene3D" id="3.40.1830.10">
    <property type="entry name" value="Thermophilic metalloprotease (M29)"/>
    <property type="match status" value="1"/>
</dbReference>